<feature type="transmembrane region" description="Helical" evidence="1">
    <location>
        <begin position="300"/>
        <end position="318"/>
    </location>
</feature>
<dbReference type="EMBL" id="LVVT01000023">
    <property type="protein sequence ID" value="TQS81389.1"/>
    <property type="molecule type" value="Genomic_DNA"/>
</dbReference>
<dbReference type="Proteomes" id="UP000752814">
    <property type="component" value="Unassembled WGS sequence"/>
</dbReference>
<dbReference type="RefSeq" id="WP_020449000.1">
    <property type="nucleotide sequence ID" value="NZ_CAYAYE010000027.1"/>
</dbReference>
<dbReference type="PANTHER" id="PTHR38815">
    <property type="entry name" value="HYPOTHETICAL MEMBRANE PROTEIN, CONSERVED, DUF373 FAMILY"/>
    <property type="match status" value="1"/>
</dbReference>
<keyword evidence="1" id="KW-1133">Transmembrane helix</keyword>
<comment type="caution">
    <text evidence="2">The sequence shown here is derived from an EMBL/GenBank/DDBJ whole genome shotgun (WGS) entry which is preliminary data.</text>
</comment>
<dbReference type="PANTHER" id="PTHR38815:SF1">
    <property type="entry name" value="DUF373 FAMILY PROTEIN"/>
    <property type="match status" value="1"/>
</dbReference>
<keyword evidence="1" id="KW-0812">Transmembrane</keyword>
<evidence type="ECO:0000256" key="1">
    <source>
        <dbReference type="SAM" id="Phobius"/>
    </source>
</evidence>
<feature type="transmembrane region" description="Helical" evidence="1">
    <location>
        <begin position="233"/>
        <end position="252"/>
    </location>
</feature>
<evidence type="ECO:0008006" key="4">
    <source>
        <dbReference type="Google" id="ProtNLM"/>
    </source>
</evidence>
<evidence type="ECO:0000313" key="2">
    <source>
        <dbReference type="EMBL" id="TQS81389.1"/>
    </source>
</evidence>
<evidence type="ECO:0000313" key="3">
    <source>
        <dbReference type="Proteomes" id="UP000752814"/>
    </source>
</evidence>
<organism evidence="2 3">
    <name type="scientific">Candidatus Methanomassiliicoccus intestinalis</name>
    <dbReference type="NCBI Taxonomy" id="1406512"/>
    <lineage>
        <taxon>Archaea</taxon>
        <taxon>Methanobacteriati</taxon>
        <taxon>Thermoplasmatota</taxon>
        <taxon>Thermoplasmata</taxon>
        <taxon>Methanomassiliicoccales</taxon>
        <taxon>Methanomassiliicoccaceae</taxon>
        <taxon>Methanomassiliicoccus</taxon>
    </lineage>
</organism>
<feature type="transmembrane region" description="Helical" evidence="1">
    <location>
        <begin position="267"/>
        <end position="288"/>
    </location>
</feature>
<dbReference type="GeneID" id="41323533"/>
<dbReference type="AlphaFoldDB" id="A0A8J8PC94"/>
<dbReference type="OMA" id="EDSSVNC"/>
<proteinExistence type="predicted"/>
<feature type="transmembrane region" description="Helical" evidence="1">
    <location>
        <begin position="158"/>
        <end position="175"/>
    </location>
</feature>
<protein>
    <recommendedName>
        <fullName evidence="4">DUF373 family protein</fullName>
    </recommendedName>
</protein>
<feature type="transmembrane region" description="Helical" evidence="1">
    <location>
        <begin position="187"/>
        <end position="212"/>
    </location>
</feature>
<accession>A0A8J8PC94</accession>
<sequence>MKTLVLCVDRDDDFGRKAGLNSPFIGREENMIAANGLALKDPEDSDINTIFAAISMYDEMLKKGVDVEIATLCGDIHVGYESDLALTTQLETVINITSADRVILVSDGAEDEYIYPIISSRIKVDSVKKVYVKQAPTMEGIFYIIVKMIQDDKMRKRILAPIGLALLIFGLFSIMDPLMGIMNGSNISYSTIGISMIWLVVGAYLVSFAYKLDEHLKLYLRGVKKAVRSGSQLIPFAVLSIILLVTAIFYGWDSAAAIVDKNIGRHALAFVGGFLWLAIFSYVVLLIGRFVNNYALERKITYGAIVESITVFAIGFIVQGALDSANSLFGYASYEDLLVVLEFVLGFGLAIFAGILNFSFRAMDKDDEYSDLE</sequence>
<name>A0A8J8PC94_9ARCH</name>
<dbReference type="InterPro" id="IPR007254">
    <property type="entry name" value="DUF373"/>
</dbReference>
<gene>
    <name evidence="2" type="ORF">A3207_08550</name>
</gene>
<keyword evidence="1" id="KW-0472">Membrane</keyword>
<dbReference type="Pfam" id="PF04123">
    <property type="entry name" value="DUF373"/>
    <property type="match status" value="1"/>
</dbReference>
<reference evidence="2" key="1">
    <citation type="submission" date="2016-03" db="EMBL/GenBank/DDBJ databases">
        <authorList>
            <person name="Borrel G."/>
            <person name="Mccann A."/>
            <person name="O'Toole P.W."/>
        </authorList>
    </citation>
    <scope>NUCLEOTIDE SEQUENCE</scope>
    <source>
        <strain evidence="2">183</strain>
    </source>
</reference>
<feature type="transmembrane region" description="Helical" evidence="1">
    <location>
        <begin position="338"/>
        <end position="360"/>
    </location>
</feature>